<dbReference type="EMBL" id="CM014091">
    <property type="protein sequence ID" value="TKS81705.1"/>
    <property type="molecule type" value="Genomic_DNA"/>
</dbReference>
<organism evidence="2 3">
    <name type="scientific">Collichthys lucidus</name>
    <name type="common">Big head croaker</name>
    <name type="synonym">Sciaena lucida</name>
    <dbReference type="NCBI Taxonomy" id="240159"/>
    <lineage>
        <taxon>Eukaryota</taxon>
        <taxon>Metazoa</taxon>
        <taxon>Chordata</taxon>
        <taxon>Craniata</taxon>
        <taxon>Vertebrata</taxon>
        <taxon>Euteleostomi</taxon>
        <taxon>Actinopterygii</taxon>
        <taxon>Neopterygii</taxon>
        <taxon>Teleostei</taxon>
        <taxon>Neoteleostei</taxon>
        <taxon>Acanthomorphata</taxon>
        <taxon>Eupercaria</taxon>
        <taxon>Sciaenidae</taxon>
        <taxon>Collichthys</taxon>
    </lineage>
</organism>
<feature type="region of interest" description="Disordered" evidence="1">
    <location>
        <begin position="1"/>
        <end position="62"/>
    </location>
</feature>
<feature type="compositionally biased region" description="Basic residues" evidence="1">
    <location>
        <begin position="20"/>
        <end position="29"/>
    </location>
</feature>
<dbReference type="Proteomes" id="UP000298787">
    <property type="component" value="Chromosome 14"/>
</dbReference>
<proteinExistence type="predicted"/>
<feature type="compositionally biased region" description="Basic and acidic residues" evidence="1">
    <location>
        <begin position="1"/>
        <end position="19"/>
    </location>
</feature>
<reference evidence="2 3" key="1">
    <citation type="submission" date="2019-01" db="EMBL/GenBank/DDBJ databases">
        <title>Genome Assembly of Collichthys lucidus.</title>
        <authorList>
            <person name="Cai M."/>
            <person name="Xiao S."/>
        </authorList>
    </citation>
    <scope>NUCLEOTIDE SEQUENCE [LARGE SCALE GENOMIC DNA]</scope>
    <source>
        <strain evidence="2">JT15FE1705JMU</strain>
        <tissue evidence="2">Muscle</tissue>
    </source>
</reference>
<keyword evidence="3" id="KW-1185">Reference proteome</keyword>
<name>A0A4U5V5G6_COLLU</name>
<gene>
    <name evidence="2" type="ORF">D9C73_015811</name>
</gene>
<evidence type="ECO:0000256" key="1">
    <source>
        <dbReference type="SAM" id="MobiDB-lite"/>
    </source>
</evidence>
<sequence>MKLRAVEGSHTAERADRGQHRLPHTHTHTHIQNAQRGREADLKRRGKKHRGGGGEEEEEGENAGMAMYEPAYLPPNAEEQDFIQAYENVREKYKESGSKCQRFNANRAMGYYPQ</sequence>
<evidence type="ECO:0000313" key="3">
    <source>
        <dbReference type="Proteomes" id="UP000298787"/>
    </source>
</evidence>
<protein>
    <submittedName>
        <fullName evidence="2">Uncharacterized protein</fullName>
    </submittedName>
</protein>
<dbReference type="AlphaFoldDB" id="A0A4U5V5G6"/>
<evidence type="ECO:0000313" key="2">
    <source>
        <dbReference type="EMBL" id="TKS81705.1"/>
    </source>
</evidence>
<accession>A0A4U5V5G6</accession>